<dbReference type="Pfam" id="PF07690">
    <property type="entry name" value="MFS_1"/>
    <property type="match status" value="2"/>
</dbReference>
<organism evidence="9 10">
    <name type="scientific">Pseudoalteromonas byunsanensis</name>
    <dbReference type="NCBI Taxonomy" id="327939"/>
    <lineage>
        <taxon>Bacteria</taxon>
        <taxon>Pseudomonadati</taxon>
        <taxon>Pseudomonadota</taxon>
        <taxon>Gammaproteobacteria</taxon>
        <taxon>Alteromonadales</taxon>
        <taxon>Pseudoalteromonadaceae</taxon>
        <taxon>Pseudoalteromonas</taxon>
    </lineage>
</organism>
<evidence type="ECO:0000259" key="8">
    <source>
        <dbReference type="PROSITE" id="PS50850"/>
    </source>
</evidence>
<feature type="transmembrane region" description="Helical" evidence="7">
    <location>
        <begin position="365"/>
        <end position="386"/>
    </location>
</feature>
<dbReference type="Gene3D" id="1.20.1250.20">
    <property type="entry name" value="MFS general substrate transporter like domains"/>
    <property type="match status" value="1"/>
</dbReference>
<dbReference type="Proteomes" id="UP000180253">
    <property type="component" value="Unassembled WGS sequence"/>
</dbReference>
<feature type="transmembrane region" description="Helical" evidence="7">
    <location>
        <begin position="102"/>
        <end position="126"/>
    </location>
</feature>
<keyword evidence="3" id="KW-1003">Cell membrane</keyword>
<dbReference type="AlphaFoldDB" id="A0A1S1N7I9"/>
<evidence type="ECO:0000256" key="1">
    <source>
        <dbReference type="ARBA" id="ARBA00004651"/>
    </source>
</evidence>
<protein>
    <recommendedName>
        <fullName evidence="8">Major facilitator superfamily (MFS) profile domain-containing protein</fullName>
    </recommendedName>
</protein>
<feature type="transmembrane region" description="Helical" evidence="7">
    <location>
        <begin position="208"/>
        <end position="233"/>
    </location>
</feature>
<feature type="transmembrane region" description="Helical" evidence="7">
    <location>
        <begin position="77"/>
        <end position="96"/>
    </location>
</feature>
<proteinExistence type="predicted"/>
<dbReference type="STRING" id="327939.BIW53_02375"/>
<dbReference type="PANTHER" id="PTHR43414:SF6">
    <property type="entry name" value="MULTIDRUG RESISTANCE PROTEIN MDTG"/>
    <property type="match status" value="1"/>
</dbReference>
<feature type="transmembrane region" description="Helical" evidence="7">
    <location>
        <begin position="45"/>
        <end position="65"/>
    </location>
</feature>
<evidence type="ECO:0000313" key="10">
    <source>
        <dbReference type="Proteomes" id="UP000180253"/>
    </source>
</evidence>
<keyword evidence="4 7" id="KW-0812">Transmembrane</keyword>
<comment type="subcellular location">
    <subcellularLocation>
        <location evidence="1">Cell membrane</location>
        <topology evidence="1">Multi-pass membrane protein</topology>
    </subcellularLocation>
</comment>
<keyword evidence="2" id="KW-0813">Transport</keyword>
<reference evidence="9 10" key="1">
    <citation type="submission" date="2016-10" db="EMBL/GenBank/DDBJ databases">
        <title>Pseudoalteromonas amylolytica sp. nov., isolated from the surface seawater.</title>
        <authorList>
            <person name="Wu Y.-H."/>
            <person name="Cheng H."/>
            <person name="Jin X.-B."/>
            <person name="Wang C.-S."/>
            <person name="Xu X.-W."/>
        </authorList>
    </citation>
    <scope>NUCLEOTIDE SEQUENCE [LARGE SCALE GENOMIC DNA]</scope>
    <source>
        <strain evidence="9 10">JCM 12483</strain>
    </source>
</reference>
<dbReference type="GO" id="GO:0022857">
    <property type="term" value="F:transmembrane transporter activity"/>
    <property type="evidence" value="ECO:0007669"/>
    <property type="project" value="InterPro"/>
</dbReference>
<comment type="caution">
    <text evidence="9">The sequence shown here is derived from an EMBL/GenBank/DDBJ whole genome shotgun (WGS) entry which is preliminary data.</text>
</comment>
<feature type="domain" description="Major facilitator superfamily (MFS) profile" evidence="8">
    <location>
        <begin position="7"/>
        <end position="388"/>
    </location>
</feature>
<feature type="transmembrane region" description="Helical" evidence="7">
    <location>
        <begin position="162"/>
        <end position="182"/>
    </location>
</feature>
<keyword evidence="5 7" id="KW-1133">Transmembrane helix</keyword>
<sequence>MTSPTKPLYLLLATQFLVTFSLMVLIPVLPLYLEQLGKQQAVSGFYSALALSAPAVGGLLSAPVVGMLGDRYRYKNIFIAALVLFVLSLLGMAWFQSISLFIGARFLLGLSGIGVVLTLFFSRANIAPQGHQLGMQQQAISLACLLGPLVGGYSLQTIGMNMVLTVTAAVTVSCLLALMWLLDKDILQPQGTEAGSKSTDKSQFSTPIWGWLLAGAFSQAGAFALVVGFALYMTQMWPSPNVASQIGLIHALAWCGTFALAGFWGRRNTRGFGAQSFAFGALGCGLAVVLIDFVSSLWFIAILRIIQGGFFAAQSQSLFLQISTLSPANQQGQALGYAKSAQVSGQLIGPFAAAFCFSHFGASSVLWLTAGLFIAAAILVSFLLSVQQVNLKVKTQ</sequence>
<dbReference type="InterPro" id="IPR011701">
    <property type="entry name" value="MFS"/>
</dbReference>
<evidence type="ECO:0000256" key="7">
    <source>
        <dbReference type="SAM" id="Phobius"/>
    </source>
</evidence>
<dbReference type="InterPro" id="IPR020846">
    <property type="entry name" value="MFS_dom"/>
</dbReference>
<dbReference type="SUPFAM" id="SSF103473">
    <property type="entry name" value="MFS general substrate transporter"/>
    <property type="match status" value="1"/>
</dbReference>
<dbReference type="RefSeq" id="WP_070990222.1">
    <property type="nucleotide sequence ID" value="NZ_CBCSHD010000008.1"/>
</dbReference>
<evidence type="ECO:0000256" key="4">
    <source>
        <dbReference type="ARBA" id="ARBA00022692"/>
    </source>
</evidence>
<keyword evidence="6 7" id="KW-0472">Membrane</keyword>
<evidence type="ECO:0000256" key="2">
    <source>
        <dbReference type="ARBA" id="ARBA00022448"/>
    </source>
</evidence>
<evidence type="ECO:0000256" key="5">
    <source>
        <dbReference type="ARBA" id="ARBA00022989"/>
    </source>
</evidence>
<dbReference type="OrthoDB" id="9810492at2"/>
<dbReference type="PROSITE" id="PS50850">
    <property type="entry name" value="MFS"/>
    <property type="match status" value="1"/>
</dbReference>
<name>A0A1S1N7I9_9GAMM</name>
<dbReference type="PANTHER" id="PTHR43414">
    <property type="entry name" value="MULTIDRUG RESISTANCE PROTEIN MDTG"/>
    <property type="match status" value="1"/>
</dbReference>
<dbReference type="InterPro" id="IPR036259">
    <property type="entry name" value="MFS_trans_sf"/>
</dbReference>
<keyword evidence="10" id="KW-1185">Reference proteome</keyword>
<feature type="transmembrane region" description="Helical" evidence="7">
    <location>
        <begin position="277"/>
        <end position="301"/>
    </location>
</feature>
<feature type="transmembrane region" description="Helical" evidence="7">
    <location>
        <begin position="138"/>
        <end position="156"/>
    </location>
</feature>
<gene>
    <name evidence="9" type="ORF">BIW53_02375</name>
</gene>
<feature type="transmembrane region" description="Helical" evidence="7">
    <location>
        <begin position="7"/>
        <end position="33"/>
    </location>
</feature>
<dbReference type="EMBL" id="MNAN01000018">
    <property type="protein sequence ID" value="OHU97187.1"/>
    <property type="molecule type" value="Genomic_DNA"/>
</dbReference>
<evidence type="ECO:0000313" key="9">
    <source>
        <dbReference type="EMBL" id="OHU97187.1"/>
    </source>
</evidence>
<evidence type="ECO:0000256" key="3">
    <source>
        <dbReference type="ARBA" id="ARBA00022475"/>
    </source>
</evidence>
<feature type="transmembrane region" description="Helical" evidence="7">
    <location>
        <begin position="245"/>
        <end position="265"/>
    </location>
</feature>
<evidence type="ECO:0000256" key="6">
    <source>
        <dbReference type="ARBA" id="ARBA00023136"/>
    </source>
</evidence>
<accession>A0A1S1N7I9</accession>
<dbReference type="GO" id="GO:0005886">
    <property type="term" value="C:plasma membrane"/>
    <property type="evidence" value="ECO:0007669"/>
    <property type="project" value="UniProtKB-SubCell"/>
</dbReference>